<name>A0A942EGM1_9HYPH</name>
<reference evidence="3" key="1">
    <citation type="submission" date="2021-04" db="EMBL/GenBank/DDBJ databases">
        <title>Devosia litorisediminis sp. nov., isolated from a sand dune.</title>
        <authorList>
            <person name="Park S."/>
            <person name="Yoon J.-H."/>
        </authorList>
    </citation>
    <scope>NUCLEOTIDE SEQUENCE</scope>
    <source>
        <strain evidence="3">BSSL-BM10</strain>
    </source>
</reference>
<feature type="signal peptide" evidence="1">
    <location>
        <begin position="1"/>
        <end position="23"/>
    </location>
</feature>
<dbReference type="AlphaFoldDB" id="A0A942EGM1"/>
<keyword evidence="4" id="KW-1185">Reference proteome</keyword>
<dbReference type="PROSITE" id="PS51257">
    <property type="entry name" value="PROKAR_LIPOPROTEIN"/>
    <property type="match status" value="1"/>
</dbReference>
<accession>A0A942EGM1</accession>
<organism evidence="3 4">
    <name type="scientific">Devosia litorisediminis</name>
    <dbReference type="NCBI Taxonomy" id="2829817"/>
    <lineage>
        <taxon>Bacteria</taxon>
        <taxon>Pseudomonadati</taxon>
        <taxon>Pseudomonadota</taxon>
        <taxon>Alphaproteobacteria</taxon>
        <taxon>Hyphomicrobiales</taxon>
        <taxon>Devosiaceae</taxon>
        <taxon>Devosia</taxon>
    </lineage>
</organism>
<dbReference type="InterPro" id="IPR029058">
    <property type="entry name" value="AB_hydrolase_fold"/>
</dbReference>
<dbReference type="GO" id="GO:0052689">
    <property type="term" value="F:carboxylic ester hydrolase activity"/>
    <property type="evidence" value="ECO:0007669"/>
    <property type="project" value="TreeGrafter"/>
</dbReference>
<sequence>MRLQPTFPLALFLACLQALPSSAARDVHTLSRADGSLIHYTLDRPPAHAGGLILISQGSGCAPGANNASLATVRAAFPNYAALIVEKIGIAPDSAIVDGYADCPQEFVTQYTLSQRVDDYRSVLNHLRSQSNMPAADLVLFGGSEGGLAVAMLAAQLQPRAIIMLSSSSGTTFAETVRRTVPPEGHATIDAGFAAARANPDSDELFAGSTYRFWADILDVKAVDYMLASSSPILLIQGGLDTSSPLASARLAADAFAAEGRCTLTYWEFPSLDHGMKMPDGRSRMAEIAALAAQWVEAPSPAC</sequence>
<feature type="domain" description="Peptidase S9 prolyl oligopeptidase catalytic" evidence="2">
    <location>
        <begin position="115"/>
        <end position="287"/>
    </location>
</feature>
<keyword evidence="1" id="KW-0732">Signal</keyword>
<dbReference type="SUPFAM" id="SSF53474">
    <property type="entry name" value="alpha/beta-Hydrolases"/>
    <property type="match status" value="1"/>
</dbReference>
<dbReference type="InterPro" id="IPR001375">
    <property type="entry name" value="Peptidase_S9_cat"/>
</dbReference>
<proteinExistence type="predicted"/>
<protein>
    <recommendedName>
        <fullName evidence="2">Peptidase S9 prolyl oligopeptidase catalytic domain-containing protein</fullName>
    </recommendedName>
</protein>
<dbReference type="Pfam" id="PF00326">
    <property type="entry name" value="Peptidase_S9"/>
    <property type="match status" value="1"/>
</dbReference>
<evidence type="ECO:0000313" key="4">
    <source>
        <dbReference type="Proteomes" id="UP000678281"/>
    </source>
</evidence>
<dbReference type="GO" id="GO:0008236">
    <property type="term" value="F:serine-type peptidase activity"/>
    <property type="evidence" value="ECO:0007669"/>
    <property type="project" value="InterPro"/>
</dbReference>
<dbReference type="Gene3D" id="3.40.50.1820">
    <property type="entry name" value="alpha/beta hydrolase"/>
    <property type="match status" value="1"/>
</dbReference>
<evidence type="ECO:0000313" key="3">
    <source>
        <dbReference type="EMBL" id="MBS3849541.1"/>
    </source>
</evidence>
<evidence type="ECO:0000259" key="2">
    <source>
        <dbReference type="Pfam" id="PF00326"/>
    </source>
</evidence>
<dbReference type="PANTHER" id="PTHR43265:SF1">
    <property type="entry name" value="ESTERASE ESTD"/>
    <property type="match status" value="1"/>
</dbReference>
<dbReference type="InterPro" id="IPR053145">
    <property type="entry name" value="AB_hydrolase_Est10"/>
</dbReference>
<dbReference type="GO" id="GO:0006508">
    <property type="term" value="P:proteolysis"/>
    <property type="evidence" value="ECO:0007669"/>
    <property type="project" value="InterPro"/>
</dbReference>
<gene>
    <name evidence="3" type="ORF">KD146_12615</name>
</gene>
<dbReference type="RefSeq" id="WP_212659006.1">
    <property type="nucleotide sequence ID" value="NZ_JAGXTP010000001.1"/>
</dbReference>
<comment type="caution">
    <text evidence="3">The sequence shown here is derived from an EMBL/GenBank/DDBJ whole genome shotgun (WGS) entry which is preliminary data.</text>
</comment>
<feature type="chain" id="PRO_5037117309" description="Peptidase S9 prolyl oligopeptidase catalytic domain-containing protein" evidence="1">
    <location>
        <begin position="24"/>
        <end position="303"/>
    </location>
</feature>
<evidence type="ECO:0000256" key="1">
    <source>
        <dbReference type="SAM" id="SignalP"/>
    </source>
</evidence>
<dbReference type="PANTHER" id="PTHR43265">
    <property type="entry name" value="ESTERASE ESTD"/>
    <property type="match status" value="1"/>
</dbReference>
<dbReference type="EMBL" id="JAGXTP010000001">
    <property type="protein sequence ID" value="MBS3849541.1"/>
    <property type="molecule type" value="Genomic_DNA"/>
</dbReference>
<dbReference type="Proteomes" id="UP000678281">
    <property type="component" value="Unassembled WGS sequence"/>
</dbReference>